<gene>
    <name evidence="4" type="ORF">GCM10023321_85580</name>
</gene>
<dbReference type="InterPro" id="IPR051162">
    <property type="entry name" value="T4SS_component"/>
</dbReference>
<feature type="region of interest" description="Disordered" evidence="1">
    <location>
        <begin position="638"/>
        <end position="670"/>
    </location>
</feature>
<feature type="domain" description="TraG P-loop" evidence="3">
    <location>
        <begin position="505"/>
        <end position="610"/>
    </location>
</feature>
<feature type="compositionally biased region" description="Basic and acidic residues" evidence="1">
    <location>
        <begin position="18"/>
        <end position="34"/>
    </location>
</feature>
<keyword evidence="5" id="KW-1185">Reference proteome</keyword>
<dbReference type="InterPro" id="IPR027417">
    <property type="entry name" value="P-loop_NTPase"/>
</dbReference>
<protein>
    <recommendedName>
        <fullName evidence="6">TraG P-loop domain-containing protein</fullName>
    </recommendedName>
</protein>
<evidence type="ECO:0000313" key="5">
    <source>
        <dbReference type="Proteomes" id="UP001428817"/>
    </source>
</evidence>
<evidence type="ECO:0008006" key="6">
    <source>
        <dbReference type="Google" id="ProtNLM"/>
    </source>
</evidence>
<dbReference type="PANTHER" id="PTHR30121">
    <property type="entry name" value="UNCHARACTERIZED PROTEIN YJGR-RELATED"/>
    <property type="match status" value="1"/>
</dbReference>
<feature type="compositionally biased region" description="Low complexity" evidence="1">
    <location>
        <begin position="43"/>
        <end position="57"/>
    </location>
</feature>
<dbReference type="Proteomes" id="UP001428817">
    <property type="component" value="Unassembled WGS sequence"/>
</dbReference>
<dbReference type="InterPro" id="IPR002789">
    <property type="entry name" value="HerA_central"/>
</dbReference>
<dbReference type="InterPro" id="IPR043964">
    <property type="entry name" value="P-loop_TraG"/>
</dbReference>
<name>A0ABP9RFS3_9PSEU</name>
<dbReference type="Gene3D" id="1.10.8.730">
    <property type="match status" value="1"/>
</dbReference>
<evidence type="ECO:0000259" key="2">
    <source>
        <dbReference type="Pfam" id="PF01935"/>
    </source>
</evidence>
<evidence type="ECO:0000313" key="4">
    <source>
        <dbReference type="EMBL" id="GAA5176655.1"/>
    </source>
</evidence>
<evidence type="ECO:0000256" key="1">
    <source>
        <dbReference type="SAM" id="MobiDB-lite"/>
    </source>
</evidence>
<dbReference type="EMBL" id="BAABJP010000069">
    <property type="protein sequence ID" value="GAA5176655.1"/>
    <property type="molecule type" value="Genomic_DNA"/>
</dbReference>
<evidence type="ECO:0000259" key="3">
    <source>
        <dbReference type="Pfam" id="PF19044"/>
    </source>
</evidence>
<accession>A0ABP9RFS3</accession>
<dbReference type="RefSeq" id="WP_221497500.1">
    <property type="nucleotide sequence ID" value="NZ_BAABJP010000069.1"/>
</dbReference>
<organism evidence="4 5">
    <name type="scientific">Pseudonocardia eucalypti</name>
    <dbReference type="NCBI Taxonomy" id="648755"/>
    <lineage>
        <taxon>Bacteria</taxon>
        <taxon>Bacillati</taxon>
        <taxon>Actinomycetota</taxon>
        <taxon>Actinomycetes</taxon>
        <taxon>Pseudonocardiales</taxon>
        <taxon>Pseudonocardiaceae</taxon>
        <taxon>Pseudonocardia</taxon>
    </lineage>
</organism>
<dbReference type="Gene3D" id="3.40.50.300">
    <property type="entry name" value="P-loop containing nucleotide triphosphate hydrolases"/>
    <property type="match status" value="1"/>
</dbReference>
<feature type="domain" description="Helicase HerA central" evidence="2">
    <location>
        <begin position="297"/>
        <end position="358"/>
    </location>
</feature>
<sequence length="670" mass="70977">MIGTALLRRTFRVPLTGHESDTDAQADTRADAEHATAAPAGLGPTESTGAEGAAAGDESGGDPGPVGFGPEELHLGARVIATETGWVAVLAVTGYPAQVYPGWLEPLAGYPGRLDVSIHVEPVPAMAAADRLKKRQARLEAGRWHGAEHGKLADPLVVAAADDAAELAARIARGQARLYRVGLCLAVYAPDPHTLADEVAAVRAMAASLLLDARPASYRQLDGWTSCLPFGIDALDTRRVMDTDPLAAAFPFASNDLPAVDPARPDQVDGVLVGINLGSAGLVFHDEFTATNYNTVVLGQSGSGKSYFVKCRLLRSLYRGVHVFVVDPEDEYTRLVHAAGGTVVRLGAPGVHLNPLDLTTHPATHTGPAADVHPAGNGFGNRFTEHALFVHTFLALALGREPSPLQRAVLDEAITVTYRRAGIHPDRPGTWTRPAPLLADLAAALAAHPNPAGRELATELHPYAHGAYARLFAGHTTLPSPAGHPAGQSGPHLVSFSLRALPEELQPAATLLVLQHIWRHVSAPATRRPRLVVIDEAWRLMSQPSAARYVARLARTVRKCWAGLMFVSQDLADVLGTDLGNTVINNSATSVLFRQADQLIDEVADRFHLTAGEHAFLRRAAPGELLLSTGNQRVAAKALASDREDELATTDPRDTTPAPGPGWTGGQGGW</sequence>
<feature type="region of interest" description="Disordered" evidence="1">
    <location>
        <begin position="16"/>
        <end position="70"/>
    </location>
</feature>
<proteinExistence type="predicted"/>
<dbReference type="PANTHER" id="PTHR30121:SF6">
    <property type="entry name" value="SLR6007 PROTEIN"/>
    <property type="match status" value="1"/>
</dbReference>
<reference evidence="5" key="1">
    <citation type="journal article" date="2019" name="Int. J. Syst. Evol. Microbiol.">
        <title>The Global Catalogue of Microorganisms (GCM) 10K type strain sequencing project: providing services to taxonomists for standard genome sequencing and annotation.</title>
        <authorList>
            <consortium name="The Broad Institute Genomics Platform"/>
            <consortium name="The Broad Institute Genome Sequencing Center for Infectious Disease"/>
            <person name="Wu L."/>
            <person name="Ma J."/>
        </authorList>
    </citation>
    <scope>NUCLEOTIDE SEQUENCE [LARGE SCALE GENOMIC DNA]</scope>
    <source>
        <strain evidence="5">JCM 18303</strain>
    </source>
</reference>
<dbReference type="SUPFAM" id="SSF52540">
    <property type="entry name" value="P-loop containing nucleoside triphosphate hydrolases"/>
    <property type="match status" value="1"/>
</dbReference>
<comment type="caution">
    <text evidence="4">The sequence shown here is derived from an EMBL/GenBank/DDBJ whole genome shotgun (WGS) entry which is preliminary data.</text>
</comment>
<dbReference type="Pfam" id="PF01935">
    <property type="entry name" value="DUF87"/>
    <property type="match status" value="1"/>
</dbReference>
<dbReference type="Pfam" id="PF19044">
    <property type="entry name" value="P-loop_TraG"/>
    <property type="match status" value="1"/>
</dbReference>